<dbReference type="InterPro" id="IPR011701">
    <property type="entry name" value="MFS"/>
</dbReference>
<organism evidence="8 9">
    <name type="scientific">Dothistroma septosporum (strain NZE10 / CBS 128990)</name>
    <name type="common">Red band needle blight fungus</name>
    <name type="synonym">Mycosphaerella pini</name>
    <dbReference type="NCBI Taxonomy" id="675120"/>
    <lineage>
        <taxon>Eukaryota</taxon>
        <taxon>Fungi</taxon>
        <taxon>Dikarya</taxon>
        <taxon>Ascomycota</taxon>
        <taxon>Pezizomycotina</taxon>
        <taxon>Dothideomycetes</taxon>
        <taxon>Dothideomycetidae</taxon>
        <taxon>Mycosphaerellales</taxon>
        <taxon>Mycosphaerellaceae</taxon>
        <taxon>Dothistroma</taxon>
    </lineage>
</organism>
<evidence type="ECO:0000259" key="7">
    <source>
        <dbReference type="PROSITE" id="PS50850"/>
    </source>
</evidence>
<dbReference type="OMA" id="FAVGNIM"/>
<dbReference type="SUPFAM" id="SSF103473">
    <property type="entry name" value="MFS general substrate transporter"/>
    <property type="match status" value="1"/>
</dbReference>
<dbReference type="OrthoDB" id="3936150at2759"/>
<dbReference type="GO" id="GO:0005886">
    <property type="term" value="C:plasma membrane"/>
    <property type="evidence" value="ECO:0007669"/>
    <property type="project" value="TreeGrafter"/>
</dbReference>
<evidence type="ECO:0000256" key="2">
    <source>
        <dbReference type="ARBA" id="ARBA00008335"/>
    </source>
</evidence>
<dbReference type="HOGENOM" id="CLU_008455_11_6_1"/>
<dbReference type="PANTHER" id="PTHR23502">
    <property type="entry name" value="MAJOR FACILITATOR SUPERFAMILY"/>
    <property type="match status" value="1"/>
</dbReference>
<comment type="subcellular location">
    <subcellularLocation>
        <location evidence="1">Membrane</location>
        <topology evidence="1">Multi-pass membrane protein</topology>
    </subcellularLocation>
</comment>
<proteinExistence type="inferred from homology"/>
<evidence type="ECO:0000256" key="1">
    <source>
        <dbReference type="ARBA" id="ARBA00004141"/>
    </source>
</evidence>
<dbReference type="eggNOG" id="KOG0255">
    <property type="taxonomic scope" value="Eukaryota"/>
</dbReference>
<feature type="transmembrane region" description="Helical" evidence="6">
    <location>
        <begin position="182"/>
        <end position="202"/>
    </location>
</feature>
<evidence type="ECO:0000313" key="9">
    <source>
        <dbReference type="Proteomes" id="UP000016933"/>
    </source>
</evidence>
<name>N1PTP8_DOTSN</name>
<feature type="transmembrane region" description="Helical" evidence="6">
    <location>
        <begin position="487"/>
        <end position="510"/>
    </location>
</feature>
<feature type="transmembrane region" description="Helical" evidence="6">
    <location>
        <begin position="86"/>
        <end position="106"/>
    </location>
</feature>
<feature type="transmembrane region" description="Helical" evidence="6">
    <location>
        <begin position="239"/>
        <end position="258"/>
    </location>
</feature>
<feature type="transmembrane region" description="Helical" evidence="6">
    <location>
        <begin position="312"/>
        <end position="331"/>
    </location>
</feature>
<dbReference type="PANTHER" id="PTHR23502:SF182">
    <property type="entry name" value="POLYAMINE TRANSPORTER, PUTATIVE-RELATED"/>
    <property type="match status" value="1"/>
</dbReference>
<feature type="transmembrane region" description="Helical" evidence="6">
    <location>
        <begin position="427"/>
        <end position="449"/>
    </location>
</feature>
<dbReference type="Pfam" id="PF07690">
    <property type="entry name" value="MFS_1"/>
    <property type="match status" value="1"/>
</dbReference>
<accession>N1PTP8</accession>
<evidence type="ECO:0000256" key="5">
    <source>
        <dbReference type="ARBA" id="ARBA00023136"/>
    </source>
</evidence>
<keyword evidence="3 6" id="KW-0812">Transmembrane</keyword>
<feature type="domain" description="Major facilitator superfamily (MFS) profile" evidence="7">
    <location>
        <begin position="87"/>
        <end position="516"/>
    </location>
</feature>
<evidence type="ECO:0000256" key="3">
    <source>
        <dbReference type="ARBA" id="ARBA00022692"/>
    </source>
</evidence>
<feature type="transmembrane region" description="Helical" evidence="6">
    <location>
        <begin position="351"/>
        <end position="375"/>
    </location>
</feature>
<feature type="transmembrane region" description="Helical" evidence="6">
    <location>
        <begin position="461"/>
        <end position="481"/>
    </location>
</feature>
<dbReference type="CDD" id="cd17323">
    <property type="entry name" value="MFS_Tpo1_MDR_like"/>
    <property type="match status" value="1"/>
</dbReference>
<keyword evidence="5 6" id="KW-0472">Membrane</keyword>
<keyword evidence="4 6" id="KW-1133">Transmembrane helix</keyword>
<feature type="transmembrane region" description="Helical" evidence="6">
    <location>
        <begin position="153"/>
        <end position="170"/>
    </location>
</feature>
<dbReference type="GO" id="GO:0000297">
    <property type="term" value="F:spermine transmembrane transporter activity"/>
    <property type="evidence" value="ECO:0007669"/>
    <property type="project" value="TreeGrafter"/>
</dbReference>
<evidence type="ECO:0000256" key="4">
    <source>
        <dbReference type="ARBA" id="ARBA00022989"/>
    </source>
</evidence>
<dbReference type="InterPro" id="IPR036259">
    <property type="entry name" value="MFS_trans_sf"/>
</dbReference>
<dbReference type="PROSITE" id="PS50850">
    <property type="entry name" value="MFS"/>
    <property type="match status" value="1"/>
</dbReference>
<protein>
    <recommendedName>
        <fullName evidence="7">Major facilitator superfamily (MFS) profile domain-containing protein</fullName>
    </recommendedName>
</protein>
<dbReference type="STRING" id="675120.N1PTP8"/>
<dbReference type="InterPro" id="IPR020846">
    <property type="entry name" value="MFS_dom"/>
</dbReference>
<dbReference type="Proteomes" id="UP000016933">
    <property type="component" value="Unassembled WGS sequence"/>
</dbReference>
<feature type="transmembrane region" description="Helical" evidence="6">
    <location>
        <begin position="396"/>
        <end position="415"/>
    </location>
</feature>
<reference evidence="8 9" key="2">
    <citation type="journal article" date="2012" name="PLoS Pathog.">
        <title>Diverse lifestyles and strategies of plant pathogenesis encoded in the genomes of eighteen Dothideomycetes fungi.</title>
        <authorList>
            <person name="Ohm R.A."/>
            <person name="Feau N."/>
            <person name="Henrissat B."/>
            <person name="Schoch C.L."/>
            <person name="Horwitz B.A."/>
            <person name="Barry K.W."/>
            <person name="Condon B.J."/>
            <person name="Copeland A.C."/>
            <person name="Dhillon B."/>
            <person name="Glaser F."/>
            <person name="Hesse C.N."/>
            <person name="Kosti I."/>
            <person name="LaButti K."/>
            <person name="Lindquist E.A."/>
            <person name="Lucas S."/>
            <person name="Salamov A.A."/>
            <person name="Bradshaw R.E."/>
            <person name="Ciuffetti L."/>
            <person name="Hamelin R.C."/>
            <person name="Kema G.H.J."/>
            <person name="Lawrence C."/>
            <person name="Scott J.A."/>
            <person name="Spatafora J.W."/>
            <person name="Turgeon B.G."/>
            <person name="de Wit P.J.G.M."/>
            <person name="Zhong S."/>
            <person name="Goodwin S.B."/>
            <person name="Grigoriev I.V."/>
        </authorList>
    </citation>
    <scope>NUCLEOTIDE SEQUENCE [LARGE SCALE GENOMIC DNA]</scope>
    <source>
        <strain evidence="9">NZE10 / CBS 128990</strain>
    </source>
</reference>
<feature type="transmembrane region" description="Helical" evidence="6">
    <location>
        <begin position="214"/>
        <end position="233"/>
    </location>
</feature>
<sequence>MNDMSKGLKTPHSPGADAESILEAIEVGSNHDGDSGSRTGHDLEQVITKDKGKEHTTATRTVTAQDWNGPDDPDNPQNWMFLKKALHFWPTAILAFSVTTGSSLISPANQDLQRYFDISRTAAIVPLTVYVIGLGLGPMIAAPLSETFGRSSVYKVTAPVYILFLIGAGLSETFAGLVICRLLAGMAGAPVLAVGAGTNVDLFDAKDRATSTSLFIMMPFLGPAFGPLIGGFAAQFRGWQWTVWCNIIIAGFAMLTCLPMQETYKKVVLQRRAKRLNLIPAPGPKMSSLAYWKVLITTTLIRPLHMLVLEPIVLCLAVYNAFAFCIMFSFFPAFPFTFSTVYGFNTWQTGLAFMGLLVGVLLAAMTAMLCDKLIYQKLHTGSLAKGKLNVAPEHRLYAGMMGALGMPVGLFWFAWTARSDVHWVVPILAGIPFAWGNLSLFISSSMYLIDVYGPLNGASAMAANGLLRYVLGGCFPLWTVQMYEALGIAWATSLLAFVCVALLPIPFIFYKYGPAIRRKSRYDTIKD</sequence>
<evidence type="ECO:0000313" key="8">
    <source>
        <dbReference type="EMBL" id="EME46328.1"/>
    </source>
</evidence>
<gene>
    <name evidence="8" type="ORF">DOTSEDRAFT_70353</name>
</gene>
<dbReference type="FunFam" id="1.20.1250.20:FF:000082">
    <property type="entry name" value="MFS multidrug transporter, putative"/>
    <property type="match status" value="1"/>
</dbReference>
<dbReference type="GO" id="GO:0015606">
    <property type="term" value="F:spermidine transmembrane transporter activity"/>
    <property type="evidence" value="ECO:0007669"/>
    <property type="project" value="TreeGrafter"/>
</dbReference>
<dbReference type="Gene3D" id="1.20.1250.20">
    <property type="entry name" value="MFS general substrate transporter like domains"/>
    <property type="match status" value="1"/>
</dbReference>
<dbReference type="EMBL" id="KB446537">
    <property type="protein sequence ID" value="EME46328.1"/>
    <property type="molecule type" value="Genomic_DNA"/>
</dbReference>
<keyword evidence="9" id="KW-1185">Reference proteome</keyword>
<feature type="transmembrane region" description="Helical" evidence="6">
    <location>
        <begin position="118"/>
        <end position="141"/>
    </location>
</feature>
<reference evidence="9" key="1">
    <citation type="journal article" date="2012" name="PLoS Genet.">
        <title>The genomes of the fungal plant pathogens Cladosporium fulvum and Dothistroma septosporum reveal adaptation to different hosts and lifestyles but also signatures of common ancestry.</title>
        <authorList>
            <person name="de Wit P.J.G.M."/>
            <person name="van der Burgt A."/>
            <person name="Oekmen B."/>
            <person name="Stergiopoulos I."/>
            <person name="Abd-Elsalam K.A."/>
            <person name="Aerts A.L."/>
            <person name="Bahkali A.H."/>
            <person name="Beenen H.G."/>
            <person name="Chettri P."/>
            <person name="Cox M.P."/>
            <person name="Datema E."/>
            <person name="de Vries R.P."/>
            <person name="Dhillon B."/>
            <person name="Ganley A.R."/>
            <person name="Griffiths S.A."/>
            <person name="Guo Y."/>
            <person name="Hamelin R.C."/>
            <person name="Henrissat B."/>
            <person name="Kabir M.S."/>
            <person name="Jashni M.K."/>
            <person name="Kema G."/>
            <person name="Klaubauf S."/>
            <person name="Lapidus A."/>
            <person name="Levasseur A."/>
            <person name="Lindquist E."/>
            <person name="Mehrabi R."/>
            <person name="Ohm R.A."/>
            <person name="Owen T.J."/>
            <person name="Salamov A."/>
            <person name="Schwelm A."/>
            <person name="Schijlen E."/>
            <person name="Sun H."/>
            <person name="van den Burg H.A."/>
            <person name="van Ham R.C.H.J."/>
            <person name="Zhang S."/>
            <person name="Goodwin S.B."/>
            <person name="Grigoriev I.V."/>
            <person name="Collemare J."/>
            <person name="Bradshaw R.E."/>
        </authorList>
    </citation>
    <scope>NUCLEOTIDE SEQUENCE [LARGE SCALE GENOMIC DNA]</scope>
    <source>
        <strain evidence="9">NZE10 / CBS 128990</strain>
    </source>
</reference>
<evidence type="ECO:0000256" key="6">
    <source>
        <dbReference type="SAM" id="Phobius"/>
    </source>
</evidence>
<dbReference type="AlphaFoldDB" id="N1PTP8"/>
<comment type="similarity">
    <text evidence="2">Belongs to the major facilitator superfamily.</text>
</comment>